<feature type="region of interest" description="Disordered" evidence="1">
    <location>
        <begin position="132"/>
        <end position="177"/>
    </location>
</feature>
<reference evidence="2 3" key="1">
    <citation type="submission" date="2022-01" db="EMBL/GenBank/DDBJ databases">
        <title>A high-quality chromosome-level genome assembly of rohu carp, Labeo rohita.</title>
        <authorList>
            <person name="Arick M.A. II"/>
            <person name="Hsu C.-Y."/>
            <person name="Magbanua Z."/>
            <person name="Pechanova O."/>
            <person name="Grover C."/>
            <person name="Miller E."/>
            <person name="Thrash A."/>
            <person name="Ezzel L."/>
            <person name="Alam S."/>
            <person name="Benzie J."/>
            <person name="Hamilton M."/>
            <person name="Karsi A."/>
            <person name="Lawrence M.L."/>
            <person name="Peterson D.G."/>
        </authorList>
    </citation>
    <scope>NUCLEOTIDE SEQUENCE [LARGE SCALE GENOMIC DNA]</scope>
    <source>
        <strain evidence="3">BAU-BD-2019</strain>
        <tissue evidence="2">Blood</tissue>
    </source>
</reference>
<feature type="compositionally biased region" description="Polar residues" evidence="1">
    <location>
        <begin position="155"/>
        <end position="167"/>
    </location>
</feature>
<evidence type="ECO:0000313" key="2">
    <source>
        <dbReference type="EMBL" id="KAI2647248.1"/>
    </source>
</evidence>
<sequence length="535" mass="58586">MYECIYPPPVNSPVLELPVEYNKDFIFDLRLHSPLPPTIHDRRLDHTKMMAEKVVWGLCQGSRRLERYVEEFLKLANQLNWHNAALGVCFQLGLDNETIRCDLPVCEYPLIELINLVRYLNGSNFEVEKIKEDSKSRRPAPSGTCRVMPVHASRRTPTYRTNGSDCLSSPKHPKHSCPLTSHVASHIYIEDIMDLALPMGSDAPILSPSPLSPLVPSSPPERCPEPAPPECPPEPAPPECPPVPEPPEPTPSKRPPERPPVPAPPEPTPSKRPPERPPVPALLEPTPPERPSVPAPPERPPEPAPPERPPVPALPEHPPEHPSKPVPPELSRACRTLISTKKILAGGGIFPDWLPRLGSPSSLIHHGQIVCSAMASLLRHGLPNCVLRHGFPSFLIRHGSLSSLIRHGSPGSLINHGFPNCLLRHGLLNCVLRHGFPDCLLRHGFPNYLLRHGSPSSLLRHGLLDCVLRHGFPGCPLCHGSPSSLTCHGSLSSLIRPGGLPSLHPVSALRPPPSPVDMLRRKTYLPGGGSNVTPL</sequence>
<keyword evidence="3" id="KW-1185">Reference proteome</keyword>
<gene>
    <name evidence="2" type="ORF">H4Q32_024934</name>
</gene>
<feature type="compositionally biased region" description="Pro residues" evidence="1">
    <location>
        <begin position="210"/>
        <end position="316"/>
    </location>
</feature>
<name>A0ABQ8LC89_LABRO</name>
<dbReference type="PRINTS" id="PR01217">
    <property type="entry name" value="PRICHEXTENSN"/>
</dbReference>
<evidence type="ECO:0000313" key="3">
    <source>
        <dbReference type="Proteomes" id="UP000830375"/>
    </source>
</evidence>
<comment type="caution">
    <text evidence="2">The sequence shown here is derived from an EMBL/GenBank/DDBJ whole genome shotgun (WGS) entry which is preliminary data.</text>
</comment>
<evidence type="ECO:0000256" key="1">
    <source>
        <dbReference type="SAM" id="MobiDB-lite"/>
    </source>
</evidence>
<dbReference type="EMBL" id="JACTAM010000484">
    <property type="protein sequence ID" value="KAI2647248.1"/>
    <property type="molecule type" value="Genomic_DNA"/>
</dbReference>
<protein>
    <submittedName>
        <fullName evidence="2">Titin</fullName>
    </submittedName>
</protein>
<dbReference type="PANTHER" id="PTHR48125">
    <property type="entry name" value="LP07818P1"/>
    <property type="match status" value="1"/>
</dbReference>
<proteinExistence type="predicted"/>
<feature type="region of interest" description="Disordered" evidence="1">
    <location>
        <begin position="208"/>
        <end position="329"/>
    </location>
</feature>
<organism evidence="2 3">
    <name type="scientific">Labeo rohita</name>
    <name type="common">Indian major carp</name>
    <name type="synonym">Cyprinus rohita</name>
    <dbReference type="NCBI Taxonomy" id="84645"/>
    <lineage>
        <taxon>Eukaryota</taxon>
        <taxon>Metazoa</taxon>
        <taxon>Chordata</taxon>
        <taxon>Craniata</taxon>
        <taxon>Vertebrata</taxon>
        <taxon>Euteleostomi</taxon>
        <taxon>Actinopterygii</taxon>
        <taxon>Neopterygii</taxon>
        <taxon>Teleostei</taxon>
        <taxon>Ostariophysi</taxon>
        <taxon>Cypriniformes</taxon>
        <taxon>Cyprinidae</taxon>
        <taxon>Labeoninae</taxon>
        <taxon>Labeonini</taxon>
        <taxon>Labeo</taxon>
    </lineage>
</organism>
<dbReference type="PANTHER" id="PTHR48125:SF12">
    <property type="entry name" value="AT HOOK TRANSCRIPTION FACTOR FAMILY-RELATED"/>
    <property type="match status" value="1"/>
</dbReference>
<dbReference type="Proteomes" id="UP000830375">
    <property type="component" value="Unassembled WGS sequence"/>
</dbReference>
<accession>A0ABQ8LC89</accession>